<protein>
    <submittedName>
        <fullName evidence="1">Uncharacterized protein</fullName>
    </submittedName>
</protein>
<comment type="caution">
    <text evidence="1">The sequence shown here is derived from an EMBL/GenBank/DDBJ whole genome shotgun (WGS) entry which is preliminary data.</text>
</comment>
<evidence type="ECO:0000313" key="1">
    <source>
        <dbReference type="EMBL" id="PWD99640.1"/>
    </source>
</evidence>
<dbReference type="EMBL" id="QEWP01000006">
    <property type="protein sequence ID" value="PWD99640.1"/>
    <property type="molecule type" value="Genomic_DNA"/>
</dbReference>
<name>A0A2U2B999_9BACT</name>
<evidence type="ECO:0000313" key="2">
    <source>
        <dbReference type="Proteomes" id="UP000244956"/>
    </source>
</evidence>
<reference evidence="1 2" key="1">
    <citation type="submission" date="2018-05" db="EMBL/GenBank/DDBJ databases">
        <title>Marinilabilia rubrum sp. nov., isolated from saltern sediment.</title>
        <authorList>
            <person name="Zhang R."/>
        </authorList>
    </citation>
    <scope>NUCLEOTIDE SEQUENCE [LARGE SCALE GENOMIC DNA]</scope>
    <source>
        <strain evidence="1 2">WTE16</strain>
    </source>
</reference>
<organism evidence="1 2">
    <name type="scientific">Marinilabilia rubra</name>
    <dbReference type="NCBI Taxonomy" id="2162893"/>
    <lineage>
        <taxon>Bacteria</taxon>
        <taxon>Pseudomonadati</taxon>
        <taxon>Bacteroidota</taxon>
        <taxon>Bacteroidia</taxon>
        <taxon>Marinilabiliales</taxon>
        <taxon>Marinilabiliaceae</taxon>
        <taxon>Marinilabilia</taxon>
    </lineage>
</organism>
<proteinExistence type="predicted"/>
<gene>
    <name evidence="1" type="ORF">DDZ16_09340</name>
</gene>
<dbReference type="Proteomes" id="UP000244956">
    <property type="component" value="Unassembled WGS sequence"/>
</dbReference>
<accession>A0A2U2B999</accession>
<keyword evidence="2" id="KW-1185">Reference proteome</keyword>
<dbReference type="AlphaFoldDB" id="A0A2U2B999"/>
<sequence>MEGTFSFQCQVKHSLTAQALLFLPCASQKKDSRGCGYAYFFVVLHKVKNSGGLPDILQLTSSAFFPIKKQPGENLRAVLKSDFHLTRFWFTSCV</sequence>